<keyword evidence="3 4" id="KW-0539">Nucleus</keyword>
<protein>
    <recommendedName>
        <fullName evidence="7">Homeobox domain-containing protein</fullName>
    </recommendedName>
</protein>
<reference evidence="8" key="1">
    <citation type="submission" date="2025-08" db="UniProtKB">
        <authorList>
            <consortium name="Ensembl"/>
        </authorList>
    </citation>
    <scope>IDENTIFICATION</scope>
</reference>
<feature type="region of interest" description="Disordered" evidence="6">
    <location>
        <begin position="1"/>
        <end position="71"/>
    </location>
</feature>
<comment type="subcellular location">
    <subcellularLocation>
        <location evidence="4 5">Nucleus</location>
    </subcellularLocation>
</comment>
<dbReference type="InterPro" id="IPR009057">
    <property type="entry name" value="Homeodomain-like_sf"/>
</dbReference>
<feature type="compositionally biased region" description="Polar residues" evidence="6">
    <location>
        <begin position="39"/>
        <end position="65"/>
    </location>
</feature>
<dbReference type="PANTHER" id="PTHR24327:SF72">
    <property type="entry name" value="HOMEOBOX PROTEIN NANOG"/>
    <property type="match status" value="1"/>
</dbReference>
<evidence type="ECO:0000256" key="4">
    <source>
        <dbReference type="PROSITE-ProRule" id="PRU00108"/>
    </source>
</evidence>
<reference evidence="8" key="2">
    <citation type="submission" date="2025-09" db="UniProtKB">
        <authorList>
            <consortium name="Ensembl"/>
        </authorList>
    </citation>
    <scope>IDENTIFICATION</scope>
</reference>
<dbReference type="SUPFAM" id="SSF46689">
    <property type="entry name" value="Homeodomain-like"/>
    <property type="match status" value="1"/>
</dbReference>
<dbReference type="InterPro" id="IPR017970">
    <property type="entry name" value="Homeobox_CS"/>
</dbReference>
<dbReference type="InterPro" id="IPR050460">
    <property type="entry name" value="Distal-less_Homeobox_TF"/>
</dbReference>
<evidence type="ECO:0000256" key="2">
    <source>
        <dbReference type="ARBA" id="ARBA00023155"/>
    </source>
</evidence>
<keyword evidence="9" id="KW-1185">Reference proteome</keyword>
<feature type="compositionally biased region" description="Low complexity" evidence="6">
    <location>
        <begin position="1"/>
        <end position="19"/>
    </location>
</feature>
<evidence type="ECO:0000256" key="1">
    <source>
        <dbReference type="ARBA" id="ARBA00023125"/>
    </source>
</evidence>
<dbReference type="PANTHER" id="PTHR24327">
    <property type="entry name" value="HOMEOBOX PROTEIN"/>
    <property type="match status" value="1"/>
</dbReference>
<dbReference type="Proteomes" id="UP000694428">
    <property type="component" value="Unplaced"/>
</dbReference>
<keyword evidence="1 4" id="KW-0238">DNA-binding</keyword>
<evidence type="ECO:0000313" key="9">
    <source>
        <dbReference type="Proteomes" id="UP000694428"/>
    </source>
</evidence>
<dbReference type="SMART" id="SM00389">
    <property type="entry name" value="HOX"/>
    <property type="match status" value="1"/>
</dbReference>
<evidence type="ECO:0000256" key="5">
    <source>
        <dbReference type="RuleBase" id="RU000682"/>
    </source>
</evidence>
<dbReference type="CDD" id="cd00086">
    <property type="entry name" value="homeodomain"/>
    <property type="match status" value="1"/>
</dbReference>
<accession>A0A8C9GAZ8</accession>
<dbReference type="GO" id="GO:0000981">
    <property type="term" value="F:DNA-binding transcription factor activity, RNA polymerase II-specific"/>
    <property type="evidence" value="ECO:0007669"/>
    <property type="project" value="InterPro"/>
</dbReference>
<feature type="DNA-binding region" description="Homeobox" evidence="4">
    <location>
        <begin position="78"/>
        <end position="137"/>
    </location>
</feature>
<dbReference type="PROSITE" id="PS50071">
    <property type="entry name" value="HOMEOBOX_2"/>
    <property type="match status" value="1"/>
</dbReference>
<dbReference type="InterPro" id="IPR001356">
    <property type="entry name" value="HD"/>
</dbReference>
<dbReference type="Gene3D" id="1.10.10.60">
    <property type="entry name" value="Homeodomain-like"/>
    <property type="match status" value="1"/>
</dbReference>
<evidence type="ECO:0000256" key="6">
    <source>
        <dbReference type="SAM" id="MobiDB-lite"/>
    </source>
</evidence>
<evidence type="ECO:0000259" key="7">
    <source>
        <dbReference type="PROSITE" id="PS50071"/>
    </source>
</evidence>
<dbReference type="GO" id="GO:0005634">
    <property type="term" value="C:nucleus"/>
    <property type="evidence" value="ECO:0007669"/>
    <property type="project" value="UniProtKB-SubCell"/>
</dbReference>
<dbReference type="AlphaFoldDB" id="A0A8C9GAZ8"/>
<name>A0A8C9GAZ8_PAVCR</name>
<dbReference type="GO" id="GO:0000978">
    <property type="term" value="F:RNA polymerase II cis-regulatory region sequence-specific DNA binding"/>
    <property type="evidence" value="ECO:0007669"/>
    <property type="project" value="TreeGrafter"/>
</dbReference>
<evidence type="ECO:0000256" key="3">
    <source>
        <dbReference type="ARBA" id="ARBA00023242"/>
    </source>
</evidence>
<keyword evidence="2 4" id="KW-0371">Homeobox</keyword>
<dbReference type="Pfam" id="PF00046">
    <property type="entry name" value="Homeodomain"/>
    <property type="match status" value="1"/>
</dbReference>
<feature type="domain" description="Homeobox" evidence="7">
    <location>
        <begin position="76"/>
        <end position="136"/>
    </location>
</feature>
<organism evidence="8 9">
    <name type="scientific">Pavo cristatus</name>
    <name type="common">Indian peafowl</name>
    <name type="synonym">Blue peafowl</name>
    <dbReference type="NCBI Taxonomy" id="9049"/>
    <lineage>
        <taxon>Eukaryota</taxon>
        <taxon>Metazoa</taxon>
        <taxon>Chordata</taxon>
        <taxon>Craniata</taxon>
        <taxon>Vertebrata</taxon>
        <taxon>Euteleostomi</taxon>
        <taxon>Archelosauria</taxon>
        <taxon>Archosauria</taxon>
        <taxon>Dinosauria</taxon>
        <taxon>Saurischia</taxon>
        <taxon>Theropoda</taxon>
        <taxon>Coelurosauria</taxon>
        <taxon>Aves</taxon>
        <taxon>Neognathae</taxon>
        <taxon>Galloanserae</taxon>
        <taxon>Galliformes</taxon>
        <taxon>Phasianidae</taxon>
        <taxon>Phasianinae</taxon>
        <taxon>Pavo</taxon>
    </lineage>
</organism>
<dbReference type="PROSITE" id="PS00027">
    <property type="entry name" value="HOMEOBOX_1"/>
    <property type="match status" value="1"/>
</dbReference>
<evidence type="ECO:0000313" key="8">
    <source>
        <dbReference type="Ensembl" id="ENSPSTP00000024951.1"/>
    </source>
</evidence>
<proteinExistence type="predicted"/>
<dbReference type="Ensembl" id="ENSPSTT00000026258.1">
    <property type="protein sequence ID" value="ENSPSTP00000024951.1"/>
    <property type="gene ID" value="ENSPSTG00000018416.1"/>
</dbReference>
<sequence length="271" mass="29932">MATASAGPAAAAAANSSLSPESGEKRQAADVSSASSSSENFSQFMADLATSQHSASSSPQPTTKSQKGREYGMGTIKKAKSRTTFSQEQQQTLHQRFQSQKYLRPHQIQELAAALGLTYQQVKTWFQNQRMKLKRRQKNTLWTARIQCLMQNSFQPSSYLDGYPKFRQGYPVTAASNIQTMPTSCLHYRAGQNAYTIVTNEDGEVFYKGRGTCSIQQTVGFIAQHEVDFYHSCPGSVEYLCTKTSDGYNFCQLAPMGASFPATAGHHLYHS</sequence>